<keyword evidence="1" id="KW-0732">Signal</keyword>
<accession>A0A6B8KEP1</accession>
<protein>
    <submittedName>
        <fullName evidence="2">Uncharacterized protein</fullName>
    </submittedName>
</protein>
<reference evidence="2 3" key="1">
    <citation type="submission" date="2019-11" db="EMBL/GenBank/DDBJ databases">
        <title>The genome sequence of Methylocystis heyeri.</title>
        <authorList>
            <person name="Oshkin I.Y."/>
            <person name="Miroshnikov K."/>
            <person name="Dedysh S.N."/>
        </authorList>
    </citation>
    <scope>NUCLEOTIDE SEQUENCE [LARGE SCALE GENOMIC DNA]</scope>
    <source>
        <strain evidence="2 3">H2</strain>
    </source>
</reference>
<dbReference type="EMBL" id="CP046052">
    <property type="protein sequence ID" value="QGM45491.1"/>
    <property type="molecule type" value="Genomic_DNA"/>
</dbReference>
<gene>
    <name evidence="2" type="ORF">H2LOC_007160</name>
</gene>
<feature type="signal peptide" evidence="1">
    <location>
        <begin position="1"/>
        <end position="19"/>
    </location>
</feature>
<dbReference type="KEGG" id="mhey:H2LOC_007160"/>
<organism evidence="2 3">
    <name type="scientific">Methylocystis heyeri</name>
    <dbReference type="NCBI Taxonomy" id="391905"/>
    <lineage>
        <taxon>Bacteria</taxon>
        <taxon>Pseudomonadati</taxon>
        <taxon>Pseudomonadota</taxon>
        <taxon>Alphaproteobacteria</taxon>
        <taxon>Hyphomicrobiales</taxon>
        <taxon>Methylocystaceae</taxon>
        <taxon>Methylocystis</taxon>
    </lineage>
</organism>
<sequence>MKKSVALAALAFFGLAAFATEADAYVCARGPYRAGCAGPRGAVVARRPYYRPHYYHPYYRGPVVVHRRYW</sequence>
<proteinExistence type="predicted"/>
<dbReference type="RefSeq" id="WP_136495772.1">
    <property type="nucleotide sequence ID" value="NZ_CP046052.1"/>
</dbReference>
<dbReference type="AlphaFoldDB" id="A0A6B8KEP1"/>
<feature type="chain" id="PRO_5025580962" evidence="1">
    <location>
        <begin position="20"/>
        <end position="70"/>
    </location>
</feature>
<evidence type="ECO:0000313" key="3">
    <source>
        <dbReference type="Proteomes" id="UP000309061"/>
    </source>
</evidence>
<dbReference type="Proteomes" id="UP000309061">
    <property type="component" value="Chromosome"/>
</dbReference>
<evidence type="ECO:0000313" key="2">
    <source>
        <dbReference type="EMBL" id="QGM45491.1"/>
    </source>
</evidence>
<keyword evidence="3" id="KW-1185">Reference proteome</keyword>
<evidence type="ECO:0000256" key="1">
    <source>
        <dbReference type="SAM" id="SignalP"/>
    </source>
</evidence>
<name>A0A6B8KEP1_9HYPH</name>